<dbReference type="EMBL" id="HBGZ01017538">
    <property type="protein sequence ID" value="CAD9607536.1"/>
    <property type="molecule type" value="Transcribed_RNA"/>
</dbReference>
<keyword evidence="2" id="KW-1133">Transmembrane helix</keyword>
<reference evidence="3" key="1">
    <citation type="submission" date="2021-01" db="EMBL/GenBank/DDBJ databases">
        <authorList>
            <person name="Corre E."/>
            <person name="Pelletier E."/>
            <person name="Niang G."/>
            <person name="Scheremetjew M."/>
            <person name="Finn R."/>
            <person name="Kale V."/>
            <person name="Holt S."/>
            <person name="Cochrane G."/>
            <person name="Meng A."/>
            <person name="Brown T."/>
            <person name="Cohen L."/>
        </authorList>
    </citation>
    <scope>NUCLEOTIDE SEQUENCE</scope>
    <source>
        <strain evidence="3">SM1012Den-03</strain>
    </source>
</reference>
<feature type="transmembrane region" description="Helical" evidence="2">
    <location>
        <begin position="149"/>
        <end position="173"/>
    </location>
</feature>
<feature type="region of interest" description="Disordered" evidence="1">
    <location>
        <begin position="1"/>
        <end position="44"/>
    </location>
</feature>
<dbReference type="EMBL" id="JATAAI010000001">
    <property type="protein sequence ID" value="KAK1748570.1"/>
    <property type="molecule type" value="Genomic_DNA"/>
</dbReference>
<organism evidence="3">
    <name type="scientific">Skeletonema marinoi</name>
    <dbReference type="NCBI Taxonomy" id="267567"/>
    <lineage>
        <taxon>Eukaryota</taxon>
        <taxon>Sar</taxon>
        <taxon>Stramenopiles</taxon>
        <taxon>Ochrophyta</taxon>
        <taxon>Bacillariophyta</taxon>
        <taxon>Coscinodiscophyceae</taxon>
        <taxon>Thalassiosirophycidae</taxon>
        <taxon>Thalassiosirales</taxon>
        <taxon>Skeletonemataceae</taxon>
        <taxon>Skeletonema</taxon>
        <taxon>Skeletonema marinoi-dohrnii complex</taxon>
    </lineage>
</organism>
<protein>
    <submittedName>
        <fullName evidence="3">Uncharacterized protein</fullName>
    </submittedName>
</protein>
<keyword evidence="5" id="KW-1185">Reference proteome</keyword>
<reference evidence="4" key="2">
    <citation type="submission" date="2023-06" db="EMBL/GenBank/DDBJ databases">
        <title>Survivors Of The Sea: Transcriptome response of Skeletonema marinoi to long-term dormancy.</title>
        <authorList>
            <person name="Pinder M.I.M."/>
            <person name="Kourtchenko O."/>
            <person name="Robertson E.K."/>
            <person name="Larsson T."/>
            <person name="Maumus F."/>
            <person name="Osuna-Cruz C.M."/>
            <person name="Vancaester E."/>
            <person name="Stenow R."/>
            <person name="Vandepoele K."/>
            <person name="Ploug H."/>
            <person name="Bruchert V."/>
            <person name="Godhe A."/>
            <person name="Topel M."/>
        </authorList>
    </citation>
    <scope>NUCLEOTIDE SEQUENCE</scope>
    <source>
        <strain evidence="4">R05AC</strain>
    </source>
</reference>
<proteinExistence type="predicted"/>
<gene>
    <name evidence="4" type="ORF">QTG54_000509</name>
    <name evidence="3" type="ORF">SMAR0320_LOCUS12583</name>
</gene>
<evidence type="ECO:0000313" key="5">
    <source>
        <dbReference type="Proteomes" id="UP001224775"/>
    </source>
</evidence>
<feature type="transmembrane region" description="Helical" evidence="2">
    <location>
        <begin position="115"/>
        <end position="142"/>
    </location>
</feature>
<evidence type="ECO:0000313" key="4">
    <source>
        <dbReference type="EMBL" id="KAK1748570.1"/>
    </source>
</evidence>
<feature type="compositionally biased region" description="Basic and acidic residues" evidence="1">
    <location>
        <begin position="1"/>
        <end position="12"/>
    </location>
</feature>
<keyword evidence="2" id="KW-0472">Membrane</keyword>
<name>A0A7S2LKQ5_9STRA</name>
<dbReference type="AlphaFoldDB" id="A0A7S2LKQ5"/>
<evidence type="ECO:0000256" key="1">
    <source>
        <dbReference type="SAM" id="MobiDB-lite"/>
    </source>
</evidence>
<accession>A0A7S2LKQ5</accession>
<feature type="transmembrane region" description="Helical" evidence="2">
    <location>
        <begin position="88"/>
        <end position="109"/>
    </location>
</feature>
<sequence>MPFWANKKDSQPEQKPQQSTNSWQSLPTGASTNDESGFLHPESSLASNRDLMESEWTKERSRQQLELEDVYNDQLGCCSKAGVYTVKALHAIDICIGLSLVIYGSLLFTQFETPAMAAALFCVILGTIHLATSLAGIVSFVVESCSRCGLVISAYISPYYVIVYITIVIALIVDSKGFLKYIDDHKDQMFLGQDAAANFKRMLPLLYTIFIVLALLESLRFMVLFQIREHLLRRDKADPLRPKSTRSPEPNNSLTEALLESNTAMDGSLETGGMGLGDGEQKWWEH</sequence>
<dbReference type="Proteomes" id="UP001224775">
    <property type="component" value="Unassembled WGS sequence"/>
</dbReference>
<evidence type="ECO:0000313" key="3">
    <source>
        <dbReference type="EMBL" id="CAD9607536.1"/>
    </source>
</evidence>
<keyword evidence="2" id="KW-0812">Transmembrane</keyword>
<feature type="compositionally biased region" description="Polar residues" evidence="1">
    <location>
        <begin position="13"/>
        <end position="35"/>
    </location>
</feature>
<evidence type="ECO:0000256" key="2">
    <source>
        <dbReference type="SAM" id="Phobius"/>
    </source>
</evidence>
<feature type="transmembrane region" description="Helical" evidence="2">
    <location>
        <begin position="205"/>
        <end position="225"/>
    </location>
</feature>